<protein>
    <recommendedName>
        <fullName evidence="3">Saposin B-type domain-containing protein</fullName>
    </recommendedName>
</protein>
<dbReference type="Pfam" id="PF03489">
    <property type="entry name" value="SapB_2"/>
    <property type="match status" value="2"/>
</dbReference>
<dbReference type="PhylomeDB" id="Q86KA8"/>
<dbReference type="InterPro" id="IPR051428">
    <property type="entry name" value="Sphingo_Act-Surfact_Prot"/>
</dbReference>
<dbReference type="PANTHER" id="PTHR11480">
    <property type="entry name" value="SAPOSIN-RELATED"/>
    <property type="match status" value="1"/>
</dbReference>
<dbReference type="STRING" id="44689.Q86KA8"/>
<dbReference type="GO" id="GO:0005764">
    <property type="term" value="C:lysosome"/>
    <property type="evidence" value="ECO:0007669"/>
    <property type="project" value="InterPro"/>
</dbReference>
<dbReference type="PANTHER" id="PTHR11480:SF92">
    <property type="entry name" value="SAPOSIN B DOMAIN-CONTAINING PROTEIN-RELATED"/>
    <property type="match status" value="1"/>
</dbReference>
<accession>Q86KA8</accession>
<organism evidence="4 5">
    <name type="scientific">Dictyostelium discoideum</name>
    <name type="common">Social amoeba</name>
    <dbReference type="NCBI Taxonomy" id="44689"/>
    <lineage>
        <taxon>Eukaryota</taxon>
        <taxon>Amoebozoa</taxon>
        <taxon>Evosea</taxon>
        <taxon>Eumycetozoa</taxon>
        <taxon>Dictyostelia</taxon>
        <taxon>Dictyosteliales</taxon>
        <taxon>Dictyosteliaceae</taxon>
        <taxon>Dictyostelium</taxon>
    </lineage>
</organism>
<sequence>MTECEHCNFLISYIKELILQQKPKNYIMNEFETSYILLPDKWIDFCNGDLIIKLIRNSEHPSKICNMLGLCKKVNKYEFNNLIVNNNNNNNDLEAENSGCTFCKHLTKKVEYYLQQTNSTEKEIISYLDEECELLDSKDLVLTCQILVLQNTPIVIDLINNSESPSLICQNIDICPTLPSLYLPVQEK</sequence>
<dbReference type="EMBL" id="AAFI02000012">
    <property type="protein sequence ID" value="EAL70376.1"/>
    <property type="molecule type" value="Genomic_DNA"/>
</dbReference>
<feature type="domain" description="Saposin B-type" evidence="3">
    <location>
        <begin position="96"/>
        <end position="179"/>
    </location>
</feature>
<dbReference type="dictyBase" id="DDB_G0274967">
    <property type="gene designation" value="aplL"/>
</dbReference>
<dbReference type="Pfam" id="PF05184">
    <property type="entry name" value="SapB_1"/>
    <property type="match status" value="1"/>
</dbReference>
<dbReference type="SMR" id="Q86KA8"/>
<keyword evidence="2" id="KW-0325">Glycoprotein</keyword>
<dbReference type="HOGENOM" id="CLU_1443481_0_0_1"/>
<dbReference type="VEuPathDB" id="AmoebaDB:DDB_G0274967"/>
<dbReference type="GO" id="GO:0006665">
    <property type="term" value="P:sphingolipid metabolic process"/>
    <property type="evidence" value="ECO:0007669"/>
    <property type="project" value="InterPro"/>
</dbReference>
<dbReference type="InterPro" id="IPR008373">
    <property type="entry name" value="Saposin"/>
</dbReference>
<proteinExistence type="predicted"/>
<keyword evidence="1" id="KW-1015">Disulfide bond</keyword>
<evidence type="ECO:0000313" key="4">
    <source>
        <dbReference type="EMBL" id="EAL70376.1"/>
    </source>
</evidence>
<dbReference type="InterPro" id="IPR008138">
    <property type="entry name" value="SapB_2"/>
</dbReference>
<dbReference type="GO" id="GO:0016020">
    <property type="term" value="C:membrane"/>
    <property type="evidence" value="ECO:0007669"/>
    <property type="project" value="GOC"/>
</dbReference>
<dbReference type="GO" id="GO:0005615">
    <property type="term" value="C:extracellular space"/>
    <property type="evidence" value="ECO:0000318"/>
    <property type="project" value="GO_Central"/>
</dbReference>
<dbReference type="GeneID" id="8619660"/>
<dbReference type="KEGG" id="ddi:DDB_G0274967"/>
<comment type="caution">
    <text evidence="4">The sequence shown here is derived from an EMBL/GenBank/DDBJ whole genome shotgun (WGS) entry which is preliminary data.</text>
</comment>
<keyword evidence="5" id="KW-1185">Reference proteome</keyword>
<evidence type="ECO:0000259" key="3">
    <source>
        <dbReference type="PROSITE" id="PS50015"/>
    </source>
</evidence>
<dbReference type="SMART" id="SM00741">
    <property type="entry name" value="SapB"/>
    <property type="match status" value="2"/>
</dbReference>
<dbReference type="RefSeq" id="XP_644231.1">
    <property type="nucleotide sequence ID" value="XM_639139.1"/>
</dbReference>
<dbReference type="SUPFAM" id="SSF47862">
    <property type="entry name" value="Saposin"/>
    <property type="match status" value="2"/>
</dbReference>
<dbReference type="Proteomes" id="UP000002195">
    <property type="component" value="Unassembled WGS sequence"/>
</dbReference>
<name>Q86KA8_DICDI</name>
<dbReference type="PROSITE" id="PS50015">
    <property type="entry name" value="SAP_B"/>
    <property type="match status" value="1"/>
</dbReference>
<dbReference type="PaxDb" id="44689-DDB0217573"/>
<dbReference type="InParanoid" id="Q86KA8"/>
<gene>
    <name evidence="4" type="ORF">DDB_G0274967</name>
</gene>
<dbReference type="Gene3D" id="1.10.225.10">
    <property type="entry name" value="Saposin-like"/>
    <property type="match status" value="2"/>
</dbReference>
<dbReference type="InterPro" id="IPR011001">
    <property type="entry name" value="Saposin-like"/>
</dbReference>
<dbReference type="AlphaFoldDB" id="Q86KA8"/>
<evidence type="ECO:0000313" key="5">
    <source>
        <dbReference type="Proteomes" id="UP000002195"/>
    </source>
</evidence>
<dbReference type="OMA" id="CEFIANY"/>
<evidence type="ECO:0000256" key="2">
    <source>
        <dbReference type="ARBA" id="ARBA00023180"/>
    </source>
</evidence>
<dbReference type="InterPro" id="IPR008139">
    <property type="entry name" value="SaposinB_dom"/>
</dbReference>
<evidence type="ECO:0000256" key="1">
    <source>
        <dbReference type="ARBA" id="ARBA00023157"/>
    </source>
</evidence>
<dbReference type="InterPro" id="IPR007856">
    <property type="entry name" value="SapB_1"/>
</dbReference>
<reference evidence="4 5" key="1">
    <citation type="journal article" date="2005" name="Nature">
        <title>The genome of the social amoeba Dictyostelium discoideum.</title>
        <authorList>
            <consortium name="The Dictyostelium discoideum Sequencing Consortium"/>
            <person name="Eichinger L."/>
            <person name="Pachebat J.A."/>
            <person name="Glockner G."/>
            <person name="Rajandream M.A."/>
            <person name="Sucgang R."/>
            <person name="Berriman M."/>
            <person name="Song J."/>
            <person name="Olsen R."/>
            <person name="Szafranski K."/>
            <person name="Xu Q."/>
            <person name="Tunggal B."/>
            <person name="Kummerfeld S."/>
            <person name="Madera M."/>
            <person name="Konfortov B.A."/>
            <person name="Rivero F."/>
            <person name="Bankier A.T."/>
            <person name="Lehmann R."/>
            <person name="Hamlin N."/>
            <person name="Davies R."/>
            <person name="Gaudet P."/>
            <person name="Fey P."/>
            <person name="Pilcher K."/>
            <person name="Chen G."/>
            <person name="Saunders D."/>
            <person name="Sodergren E."/>
            <person name="Davis P."/>
            <person name="Kerhornou A."/>
            <person name="Nie X."/>
            <person name="Hall N."/>
            <person name="Anjard C."/>
            <person name="Hemphill L."/>
            <person name="Bason N."/>
            <person name="Farbrother P."/>
            <person name="Desany B."/>
            <person name="Just E."/>
            <person name="Morio T."/>
            <person name="Rost R."/>
            <person name="Churcher C."/>
            <person name="Cooper J."/>
            <person name="Haydock S."/>
            <person name="van Driessche N."/>
            <person name="Cronin A."/>
            <person name="Goodhead I."/>
            <person name="Muzny D."/>
            <person name="Mourier T."/>
            <person name="Pain A."/>
            <person name="Lu M."/>
            <person name="Harper D."/>
            <person name="Lindsay R."/>
            <person name="Hauser H."/>
            <person name="James K."/>
            <person name="Quiles M."/>
            <person name="Madan Babu M."/>
            <person name="Saito T."/>
            <person name="Buchrieser C."/>
            <person name="Wardroper A."/>
            <person name="Felder M."/>
            <person name="Thangavelu M."/>
            <person name="Johnson D."/>
            <person name="Knights A."/>
            <person name="Loulseged H."/>
            <person name="Mungall K."/>
            <person name="Oliver K."/>
            <person name="Price C."/>
            <person name="Quail M.A."/>
            <person name="Urushihara H."/>
            <person name="Hernandez J."/>
            <person name="Rabbinowitsch E."/>
            <person name="Steffen D."/>
            <person name="Sanders M."/>
            <person name="Ma J."/>
            <person name="Kohara Y."/>
            <person name="Sharp S."/>
            <person name="Simmonds M."/>
            <person name="Spiegler S."/>
            <person name="Tivey A."/>
            <person name="Sugano S."/>
            <person name="White B."/>
            <person name="Walker D."/>
            <person name="Woodward J."/>
            <person name="Winckler T."/>
            <person name="Tanaka Y."/>
            <person name="Shaulsky G."/>
            <person name="Schleicher M."/>
            <person name="Weinstock G."/>
            <person name="Rosenthal A."/>
            <person name="Cox E.C."/>
            <person name="Chisholm R.L."/>
            <person name="Gibbs R."/>
            <person name="Loomis W.F."/>
            <person name="Platzer M."/>
            <person name="Kay R.R."/>
            <person name="Williams J."/>
            <person name="Dear P.H."/>
            <person name="Noegel A.A."/>
            <person name="Barrell B."/>
            <person name="Kuspa A."/>
        </authorList>
    </citation>
    <scope>NUCLEOTIDE SEQUENCE [LARGE SCALE GENOMIC DNA]</scope>
    <source>
        <strain evidence="4 5">AX4</strain>
    </source>
</reference>
<accession>Q554U2</accession>
<dbReference type="PRINTS" id="PR01797">
    <property type="entry name" value="SAPOSIN"/>
</dbReference>